<dbReference type="GO" id="GO:0016861">
    <property type="term" value="F:intramolecular oxidoreductase activity, interconverting aldoses and ketoses"/>
    <property type="evidence" value="ECO:0007669"/>
    <property type="project" value="UniProtKB-ARBA"/>
</dbReference>
<dbReference type="OrthoDB" id="1778624at2"/>
<dbReference type="SUPFAM" id="SSF89623">
    <property type="entry name" value="Ribose/Galactose isomerase RpiB/AlsB"/>
    <property type="match status" value="1"/>
</dbReference>
<gene>
    <name evidence="5" type="primary">rpiB</name>
    <name evidence="5" type="ORF">CRT60_30605</name>
</gene>
<comment type="caution">
    <text evidence="5">The sequence shown here is derived from an EMBL/GenBank/DDBJ whole genome shotgun (WGS) entry which is preliminary data.</text>
</comment>
<evidence type="ECO:0000313" key="6">
    <source>
        <dbReference type="Proteomes" id="UP000225379"/>
    </source>
</evidence>
<dbReference type="InterPro" id="IPR003500">
    <property type="entry name" value="RpiB_LacA_LacB"/>
</dbReference>
<evidence type="ECO:0000313" key="5">
    <source>
        <dbReference type="EMBL" id="PGH54171.1"/>
    </source>
</evidence>
<dbReference type="NCBIfam" id="NF004051">
    <property type="entry name" value="PRK05571.1"/>
    <property type="match status" value="1"/>
</dbReference>
<dbReference type="PANTHER" id="PTHR30345">
    <property type="entry name" value="RIBOSE-5-PHOSPHATE ISOMERASE B"/>
    <property type="match status" value="1"/>
</dbReference>
<keyword evidence="2 5" id="KW-0413">Isomerase</keyword>
<sequence length="145" mass="15148">MTVRTVALASDHAGYELKAQIARQLEGAGYTVLDLGTDGPASVDYPDFAAALAAAVTDGRAQRGVLVCGSGIGISIAANRHPGIRAALVHDVTTARLSREHNDANVIALGARIVGPEIAKDCVDVFLKTDFEGGERHSRRIAKMG</sequence>
<dbReference type="GO" id="GO:0005975">
    <property type="term" value="P:carbohydrate metabolic process"/>
    <property type="evidence" value="ECO:0007669"/>
    <property type="project" value="InterPro"/>
</dbReference>
<protein>
    <submittedName>
        <fullName evidence="5">Ribose 5-phosphate isomerase B</fullName>
    </submittedName>
</protein>
<organism evidence="5 6">
    <name type="scientific">Azospirillum palustre</name>
    <dbReference type="NCBI Taxonomy" id="2044885"/>
    <lineage>
        <taxon>Bacteria</taxon>
        <taxon>Pseudomonadati</taxon>
        <taxon>Pseudomonadota</taxon>
        <taxon>Alphaproteobacteria</taxon>
        <taxon>Rhodospirillales</taxon>
        <taxon>Azospirillaceae</taxon>
        <taxon>Azospirillum</taxon>
    </lineage>
</organism>
<proteinExistence type="inferred from homology"/>
<keyword evidence="6" id="KW-1185">Reference proteome</keyword>
<dbReference type="NCBIfam" id="TIGR00689">
    <property type="entry name" value="rpiB_lacA_lacB"/>
    <property type="match status" value="1"/>
</dbReference>
<evidence type="ECO:0000256" key="3">
    <source>
        <dbReference type="PIRSR" id="PIRSR005384-1"/>
    </source>
</evidence>
<dbReference type="PANTHER" id="PTHR30345:SF0">
    <property type="entry name" value="DNA DAMAGE-REPAIR_TOLERATION PROTEIN DRT102"/>
    <property type="match status" value="1"/>
</dbReference>
<dbReference type="PIRSF" id="PIRSF005384">
    <property type="entry name" value="RpiB_LacA_B"/>
    <property type="match status" value="1"/>
</dbReference>
<evidence type="ECO:0000256" key="4">
    <source>
        <dbReference type="PIRSR" id="PIRSR005384-2"/>
    </source>
</evidence>
<feature type="active site" description="Proton acceptor" evidence="3">
    <location>
        <position position="68"/>
    </location>
</feature>
<dbReference type="InterPro" id="IPR036569">
    <property type="entry name" value="RpiB_LacA_LacB_sf"/>
</dbReference>
<evidence type="ECO:0000256" key="2">
    <source>
        <dbReference type="ARBA" id="ARBA00023235"/>
    </source>
</evidence>
<dbReference type="Proteomes" id="UP000225379">
    <property type="component" value="Unassembled WGS sequence"/>
</dbReference>
<feature type="binding site" evidence="4">
    <location>
        <begin position="11"/>
        <end position="12"/>
    </location>
    <ligand>
        <name>D-ribulose 5-phosphate</name>
        <dbReference type="ChEBI" id="CHEBI:58121"/>
    </ligand>
</feature>
<feature type="active site" description="Proton donor" evidence="3">
    <location>
        <position position="101"/>
    </location>
</feature>
<dbReference type="EMBL" id="PDKW01000043">
    <property type="protein sequence ID" value="PGH54171.1"/>
    <property type="molecule type" value="Genomic_DNA"/>
</dbReference>
<reference evidence="6" key="1">
    <citation type="submission" date="2017-10" db="EMBL/GenBank/DDBJ databases">
        <authorList>
            <person name="Kravchenko I.K."/>
            <person name="Grouzdev D.S."/>
        </authorList>
    </citation>
    <scope>NUCLEOTIDE SEQUENCE [LARGE SCALE GENOMIC DNA]</scope>
    <source>
        <strain evidence="6">B2</strain>
    </source>
</reference>
<dbReference type="AlphaFoldDB" id="A0A2B8B8B1"/>
<feature type="binding site" evidence="4">
    <location>
        <position position="140"/>
    </location>
    <ligand>
        <name>D-ribulose 5-phosphate</name>
        <dbReference type="ChEBI" id="CHEBI:58121"/>
    </ligand>
</feature>
<dbReference type="InterPro" id="IPR004785">
    <property type="entry name" value="RpiB"/>
</dbReference>
<dbReference type="NCBIfam" id="TIGR01120">
    <property type="entry name" value="rpiB"/>
    <property type="match status" value="1"/>
</dbReference>
<feature type="binding site" evidence="4">
    <location>
        <position position="102"/>
    </location>
    <ligand>
        <name>D-ribulose 5-phosphate</name>
        <dbReference type="ChEBI" id="CHEBI:58121"/>
    </ligand>
</feature>
<dbReference type="Pfam" id="PF02502">
    <property type="entry name" value="LacAB_rpiB"/>
    <property type="match status" value="1"/>
</dbReference>
<comment type="similarity">
    <text evidence="1">Belongs to the LacAB/RpiB family.</text>
</comment>
<name>A0A2B8B8B1_9PROT</name>
<feature type="binding site" evidence="4">
    <location>
        <position position="112"/>
    </location>
    <ligand>
        <name>D-ribulose 5-phosphate</name>
        <dbReference type="ChEBI" id="CHEBI:58121"/>
    </ligand>
</feature>
<evidence type="ECO:0000256" key="1">
    <source>
        <dbReference type="ARBA" id="ARBA00008754"/>
    </source>
</evidence>
<dbReference type="Gene3D" id="3.40.1400.10">
    <property type="entry name" value="Sugar-phosphate isomerase, RpiB/LacA/LacB"/>
    <property type="match status" value="1"/>
</dbReference>
<feature type="binding site" evidence="4">
    <location>
        <position position="136"/>
    </location>
    <ligand>
        <name>D-ribulose 5-phosphate</name>
        <dbReference type="ChEBI" id="CHEBI:58121"/>
    </ligand>
</feature>
<accession>A0A2B8B8B1</accession>
<dbReference type="RefSeq" id="WP_098740215.1">
    <property type="nucleotide sequence ID" value="NZ_PDKW01000043.1"/>
</dbReference>
<feature type="binding site" evidence="4">
    <location>
        <begin position="69"/>
        <end position="73"/>
    </location>
    <ligand>
        <name>D-ribulose 5-phosphate</name>
        <dbReference type="ChEBI" id="CHEBI:58121"/>
    </ligand>
</feature>